<name>A0AA91V9S9_9BACI</name>
<reference evidence="2 3" key="1">
    <citation type="submission" date="2017-09" db="EMBL/GenBank/DDBJ databases">
        <title>Large-scale bioinformatics analysis of Bacillus genomes uncovers conserved roles of natural products in bacterial physiology.</title>
        <authorList>
            <consortium name="Agbiome Team Llc"/>
            <person name="Bleich R.M."/>
            <person name="Grubbs K.J."/>
            <person name="Santa Maria K.C."/>
            <person name="Allen S.E."/>
            <person name="Farag S."/>
            <person name="Shank E.A."/>
            <person name="Bowers A."/>
        </authorList>
    </citation>
    <scope>NUCLEOTIDE SEQUENCE [LARGE SCALE GENOMIC DNA]</scope>
    <source>
        <strain evidence="2 3">AFS092012</strain>
    </source>
</reference>
<evidence type="ECO:0000313" key="3">
    <source>
        <dbReference type="Proteomes" id="UP000221020"/>
    </source>
</evidence>
<dbReference type="AlphaFoldDB" id="A0AA91V9S9"/>
<protein>
    <submittedName>
        <fullName evidence="2">Uncharacterized protein</fullName>
    </submittedName>
</protein>
<gene>
    <name evidence="2" type="ORF">CON65_18495</name>
</gene>
<dbReference type="RefSeq" id="WP_097899006.1">
    <property type="nucleotide sequence ID" value="NZ_NVOR01000073.1"/>
</dbReference>
<proteinExistence type="predicted"/>
<feature type="compositionally biased region" description="Basic and acidic residues" evidence="1">
    <location>
        <begin position="98"/>
        <end position="107"/>
    </location>
</feature>
<comment type="caution">
    <text evidence="2">The sequence shown here is derived from an EMBL/GenBank/DDBJ whole genome shotgun (WGS) entry which is preliminary data.</text>
</comment>
<evidence type="ECO:0000256" key="1">
    <source>
        <dbReference type="SAM" id="MobiDB-lite"/>
    </source>
</evidence>
<organism evidence="2 3">
    <name type="scientific">Bacillus pseudomycoides</name>
    <dbReference type="NCBI Taxonomy" id="64104"/>
    <lineage>
        <taxon>Bacteria</taxon>
        <taxon>Bacillati</taxon>
        <taxon>Bacillota</taxon>
        <taxon>Bacilli</taxon>
        <taxon>Bacillales</taxon>
        <taxon>Bacillaceae</taxon>
        <taxon>Bacillus</taxon>
        <taxon>Bacillus cereus group</taxon>
    </lineage>
</organism>
<accession>A0AA91V9S9</accession>
<evidence type="ECO:0000313" key="2">
    <source>
        <dbReference type="EMBL" id="PED81212.1"/>
    </source>
</evidence>
<sequence>MAKQKWLKWVVGIGSISSLAVFLNVVQEENSTNQKEDPSVNTRRDNYSISNIKELKETEKTEREQWISTLDWEEGNWEIDTSNTAATLTPKGKNTRKQQAETRTRRS</sequence>
<feature type="region of interest" description="Disordered" evidence="1">
    <location>
        <begin position="79"/>
        <end position="107"/>
    </location>
</feature>
<dbReference type="Proteomes" id="UP000221020">
    <property type="component" value="Unassembled WGS sequence"/>
</dbReference>
<dbReference type="EMBL" id="NVOR01000073">
    <property type="protein sequence ID" value="PED81212.1"/>
    <property type="molecule type" value="Genomic_DNA"/>
</dbReference>